<sequence length="56" mass="6254">MTVMAMEIKELNVKQLEKITGGMGPVTSGKGPKIKVNFSKSEYLEQKKKQETLVNN</sequence>
<dbReference type="InterPro" id="IPR010133">
    <property type="entry name" value="Bacteriocin_signal_seq"/>
</dbReference>
<evidence type="ECO:0000313" key="2">
    <source>
        <dbReference type="Proteomes" id="UP000001299"/>
    </source>
</evidence>
<dbReference type="Proteomes" id="UP000001299">
    <property type="component" value="Chromosome 2"/>
</dbReference>
<dbReference type="AlphaFoldDB" id="E0S350"/>
<protein>
    <submittedName>
        <fullName evidence="1">Bacteriocin signal sequence domain-containing protein</fullName>
    </submittedName>
</protein>
<dbReference type="KEGG" id="bpb:bpr_III146"/>
<reference evidence="1 2" key="1">
    <citation type="journal article" date="2010" name="PLoS ONE">
        <title>The glycobiome of the rumen bacterium Butyrivibrio proteoclasticus B316(T) highlights adaptation to a polysaccharide-rich environment.</title>
        <authorList>
            <person name="Kelly W.J."/>
            <person name="Leahy S.C."/>
            <person name="Altermann E."/>
            <person name="Yeoman C.J."/>
            <person name="Dunne J.C."/>
            <person name="Kong Z."/>
            <person name="Pacheco D.M."/>
            <person name="Li D."/>
            <person name="Noel S.J."/>
            <person name="Moon C.D."/>
            <person name="Cookson A.L."/>
            <person name="Attwood G.T."/>
        </authorList>
    </citation>
    <scope>NUCLEOTIDE SEQUENCE [LARGE SCALE GENOMIC DNA]</scope>
    <source>
        <strain evidence="2">ATCC 51982 / DSM 14932 / B316</strain>
    </source>
</reference>
<keyword evidence="2" id="KW-1185">Reference proteome</keyword>
<dbReference type="STRING" id="515622.bpr_III146"/>
<proteinExistence type="predicted"/>
<organism evidence="1 2">
    <name type="scientific">Butyrivibrio proteoclasticus (strain ATCC 51982 / DSM 14932 / B316)</name>
    <name type="common">Clostridium proteoclasticum</name>
    <dbReference type="NCBI Taxonomy" id="515622"/>
    <lineage>
        <taxon>Bacteria</taxon>
        <taxon>Bacillati</taxon>
        <taxon>Bacillota</taxon>
        <taxon>Clostridia</taxon>
        <taxon>Lachnospirales</taxon>
        <taxon>Lachnospiraceae</taxon>
        <taxon>Butyrivibrio</taxon>
    </lineage>
</organism>
<dbReference type="EMBL" id="CP001811">
    <property type="protein sequence ID" value="ADL35832.1"/>
    <property type="molecule type" value="Genomic_DNA"/>
</dbReference>
<accession>E0S350</accession>
<gene>
    <name evidence="1" type="ordered locus">bpr_III146</name>
</gene>
<dbReference type="HOGENOM" id="CLU_3005442_0_0_9"/>
<dbReference type="RefSeq" id="WP_013282482.1">
    <property type="nucleotide sequence ID" value="NC_014388.1"/>
</dbReference>
<dbReference type="NCBIfam" id="TIGR01847">
    <property type="entry name" value="bacteriocin_sig"/>
    <property type="match status" value="1"/>
</dbReference>
<evidence type="ECO:0000313" key="1">
    <source>
        <dbReference type="EMBL" id="ADL35832.1"/>
    </source>
</evidence>
<name>E0S350_BUTPB</name>